<dbReference type="HOGENOM" id="CLU_000445_92_1_9"/>
<dbReference type="InterPro" id="IPR037522">
    <property type="entry name" value="HD_GYP_dom"/>
</dbReference>
<gene>
    <name evidence="3" type="ORF">HMPREF1092_02615</name>
</gene>
<feature type="domain" description="HD" evidence="1">
    <location>
        <begin position="134"/>
        <end position="257"/>
    </location>
</feature>
<dbReference type="PANTHER" id="PTHR43155:SF2">
    <property type="entry name" value="CYCLIC DI-GMP PHOSPHODIESTERASE PA4108"/>
    <property type="match status" value="1"/>
</dbReference>
<dbReference type="SUPFAM" id="SSF109604">
    <property type="entry name" value="HD-domain/PDEase-like"/>
    <property type="match status" value="1"/>
</dbReference>
<dbReference type="PROSITE" id="PS51831">
    <property type="entry name" value="HD"/>
    <property type="match status" value="1"/>
</dbReference>
<evidence type="ECO:0000259" key="2">
    <source>
        <dbReference type="PROSITE" id="PS51832"/>
    </source>
</evidence>
<feature type="domain" description="HD-GYP" evidence="2">
    <location>
        <begin position="112"/>
        <end position="308"/>
    </location>
</feature>
<dbReference type="Gene3D" id="1.10.3210.10">
    <property type="entry name" value="Hypothetical protein af1432"/>
    <property type="match status" value="1"/>
</dbReference>
<name>N9XL70_9CLOT</name>
<dbReference type="eggNOG" id="COG2206">
    <property type="taxonomic scope" value="Bacteria"/>
</dbReference>
<keyword evidence="4" id="KW-1185">Reference proteome</keyword>
<accession>N9XL70</accession>
<dbReference type="CDD" id="cd00077">
    <property type="entry name" value="HDc"/>
    <property type="match status" value="1"/>
</dbReference>
<dbReference type="PROSITE" id="PS51832">
    <property type="entry name" value="HD_GYP"/>
    <property type="match status" value="1"/>
</dbReference>
<reference evidence="3 4" key="1">
    <citation type="submission" date="2013-01" db="EMBL/GenBank/DDBJ databases">
        <title>The Genome Sequence of Clostridium colicanis 209318.</title>
        <authorList>
            <consortium name="The Broad Institute Genome Sequencing Platform"/>
            <person name="Earl A."/>
            <person name="Ward D."/>
            <person name="Feldgarden M."/>
            <person name="Gevers D."/>
            <person name="Courvalin P."/>
            <person name="Lambert T."/>
            <person name="Walker B."/>
            <person name="Young S.K."/>
            <person name="Zeng Q."/>
            <person name="Gargeya S."/>
            <person name="Fitzgerald M."/>
            <person name="Haas B."/>
            <person name="Abouelleil A."/>
            <person name="Alvarado L."/>
            <person name="Arachchi H.M."/>
            <person name="Berlin A.M."/>
            <person name="Chapman S.B."/>
            <person name="Dewar J."/>
            <person name="Goldberg J."/>
            <person name="Griggs A."/>
            <person name="Gujja S."/>
            <person name="Hansen M."/>
            <person name="Howarth C."/>
            <person name="Imamovic A."/>
            <person name="Larimer J."/>
            <person name="McCowan C."/>
            <person name="Murphy C."/>
            <person name="Neiman D."/>
            <person name="Pearson M."/>
            <person name="Priest M."/>
            <person name="Roberts A."/>
            <person name="Saif S."/>
            <person name="Shea T."/>
            <person name="Sisk P."/>
            <person name="Sykes S."/>
            <person name="Wortman J."/>
            <person name="Nusbaum C."/>
            <person name="Birren B."/>
        </authorList>
    </citation>
    <scope>NUCLEOTIDE SEQUENCE [LARGE SCALE GENOMIC DNA]</scope>
    <source>
        <strain evidence="3 4">209318</strain>
    </source>
</reference>
<dbReference type="SMART" id="SM00471">
    <property type="entry name" value="HDc"/>
    <property type="match status" value="1"/>
</dbReference>
<comment type="caution">
    <text evidence="3">The sequence shown here is derived from an EMBL/GenBank/DDBJ whole genome shotgun (WGS) entry which is preliminary data.</text>
</comment>
<evidence type="ECO:0000313" key="4">
    <source>
        <dbReference type="Proteomes" id="UP000013097"/>
    </source>
</evidence>
<dbReference type="RefSeq" id="WP_002599075.1">
    <property type="nucleotide sequence ID" value="NZ_CAUWHC010000010.1"/>
</dbReference>
<dbReference type="Proteomes" id="UP000013097">
    <property type="component" value="Unassembled WGS sequence"/>
</dbReference>
<proteinExistence type="predicted"/>
<dbReference type="AlphaFoldDB" id="N9XL70"/>
<dbReference type="Pfam" id="PF13487">
    <property type="entry name" value="HD_5"/>
    <property type="match status" value="1"/>
</dbReference>
<evidence type="ECO:0000259" key="1">
    <source>
        <dbReference type="PROSITE" id="PS51831"/>
    </source>
</evidence>
<dbReference type="InterPro" id="IPR006674">
    <property type="entry name" value="HD_domain"/>
</dbReference>
<dbReference type="PANTHER" id="PTHR43155">
    <property type="entry name" value="CYCLIC DI-GMP PHOSPHODIESTERASE PA4108-RELATED"/>
    <property type="match status" value="1"/>
</dbReference>
<dbReference type="InterPro" id="IPR003607">
    <property type="entry name" value="HD/PDEase_dom"/>
</dbReference>
<sequence>MRIIPVECVRNGSFLGKTIYDSEGRILLREGIPLKDTLLKKIKENNIHQIYVVDEYSNIEIDDVIKPELRQKSIKTLKEVFININKASKSNLIVDKEPYIDSVNNIAEEILNNILDNKNIMLSLVDIKNMDNYTYQHSVNVAIISVVIGVGLKLSKRDLLNLCIGALLHDIGKAFIPNDIIKKPSSLTEEEFKLIKTHPQKGYDYLFNNFNISSSSKLIIKQHHERVDGLGYPNKLKSDSIFRLSKIVSIADVYDALTSNRPYRKPIHANDAVEYIMAHSGTVFDHKLVTVFTKFIVPYPIGTIVELSTGDTCIVENNNFRYPLRPIVKILESSDEARKGKTIDLLYALSTVITKIKYYV</sequence>
<protein>
    <submittedName>
        <fullName evidence="3">Uncharacterized protein</fullName>
    </submittedName>
</protein>
<dbReference type="PATRIC" id="fig|999411.4.peg.2556"/>
<dbReference type="EMBL" id="AGYT01000014">
    <property type="protein sequence ID" value="ENZ00448.1"/>
    <property type="molecule type" value="Genomic_DNA"/>
</dbReference>
<organism evidence="3 4">
    <name type="scientific">Clostridium thermobutyricum</name>
    <dbReference type="NCBI Taxonomy" id="29372"/>
    <lineage>
        <taxon>Bacteria</taxon>
        <taxon>Bacillati</taxon>
        <taxon>Bacillota</taxon>
        <taxon>Clostridia</taxon>
        <taxon>Eubacteriales</taxon>
        <taxon>Clostridiaceae</taxon>
        <taxon>Clostridium</taxon>
    </lineage>
</organism>
<evidence type="ECO:0000313" key="3">
    <source>
        <dbReference type="EMBL" id="ENZ00448.1"/>
    </source>
</evidence>